<proteinExistence type="predicted"/>
<accession>A0A0F9MJF7</accession>
<dbReference type="AlphaFoldDB" id="A0A0F9MJF7"/>
<dbReference type="EMBL" id="LAZR01004566">
    <property type="protein sequence ID" value="KKN07475.1"/>
    <property type="molecule type" value="Genomic_DNA"/>
</dbReference>
<evidence type="ECO:0008006" key="2">
    <source>
        <dbReference type="Google" id="ProtNLM"/>
    </source>
</evidence>
<sequence length="96" mass="11435">MKTKSEEITFEILSERQYQKTSEGWDEDHDYFEHSEGELAEAAACYAYTQVENLPWPWDRQSDKRGKHDRRRQLVIAAALLVAEIERFDRSLKEKE</sequence>
<reference evidence="1" key="1">
    <citation type="journal article" date="2015" name="Nature">
        <title>Complex archaea that bridge the gap between prokaryotes and eukaryotes.</title>
        <authorList>
            <person name="Spang A."/>
            <person name="Saw J.H."/>
            <person name="Jorgensen S.L."/>
            <person name="Zaremba-Niedzwiedzka K."/>
            <person name="Martijn J."/>
            <person name="Lind A.E."/>
            <person name="van Eijk R."/>
            <person name="Schleper C."/>
            <person name="Guy L."/>
            <person name="Ettema T.J."/>
        </authorList>
    </citation>
    <scope>NUCLEOTIDE SEQUENCE</scope>
</reference>
<name>A0A0F9MJF7_9ZZZZ</name>
<organism evidence="1">
    <name type="scientific">marine sediment metagenome</name>
    <dbReference type="NCBI Taxonomy" id="412755"/>
    <lineage>
        <taxon>unclassified sequences</taxon>
        <taxon>metagenomes</taxon>
        <taxon>ecological metagenomes</taxon>
    </lineage>
</organism>
<comment type="caution">
    <text evidence="1">The sequence shown here is derived from an EMBL/GenBank/DDBJ whole genome shotgun (WGS) entry which is preliminary data.</text>
</comment>
<evidence type="ECO:0000313" key="1">
    <source>
        <dbReference type="EMBL" id="KKN07475.1"/>
    </source>
</evidence>
<gene>
    <name evidence="1" type="ORF">LCGC14_1066490</name>
</gene>
<protein>
    <recommendedName>
        <fullName evidence="2">dATP/dGTP diphosphohydrolase N-terminal domain-containing protein</fullName>
    </recommendedName>
</protein>